<evidence type="ECO:0000313" key="2">
    <source>
        <dbReference type="EnsemblMetazoa" id="PPAI003731-PA"/>
    </source>
</evidence>
<keyword evidence="3" id="KW-1185">Reference proteome</keyword>
<evidence type="ECO:0000313" key="3">
    <source>
        <dbReference type="Proteomes" id="UP000092462"/>
    </source>
</evidence>
<dbReference type="Proteomes" id="UP000092462">
    <property type="component" value="Unassembled WGS sequence"/>
</dbReference>
<reference evidence="2" key="1">
    <citation type="submission" date="2022-08" db="UniProtKB">
        <authorList>
            <consortium name="EnsemblMetazoa"/>
        </authorList>
    </citation>
    <scope>IDENTIFICATION</scope>
    <source>
        <strain evidence="2">Israel</strain>
    </source>
</reference>
<dbReference type="VEuPathDB" id="VectorBase:PPAI003731"/>
<name>A0A1B0D858_PHLPP</name>
<dbReference type="EnsemblMetazoa" id="PPAI003731-RA">
    <property type="protein sequence ID" value="PPAI003731-PA"/>
    <property type="gene ID" value="PPAI003731"/>
</dbReference>
<feature type="compositionally biased region" description="Low complexity" evidence="1">
    <location>
        <begin position="120"/>
        <end position="139"/>
    </location>
</feature>
<organism evidence="2 3">
    <name type="scientific">Phlebotomus papatasi</name>
    <name type="common">Sandfly</name>
    <dbReference type="NCBI Taxonomy" id="29031"/>
    <lineage>
        <taxon>Eukaryota</taxon>
        <taxon>Metazoa</taxon>
        <taxon>Ecdysozoa</taxon>
        <taxon>Arthropoda</taxon>
        <taxon>Hexapoda</taxon>
        <taxon>Insecta</taxon>
        <taxon>Pterygota</taxon>
        <taxon>Neoptera</taxon>
        <taxon>Endopterygota</taxon>
        <taxon>Diptera</taxon>
        <taxon>Nematocera</taxon>
        <taxon>Psychodoidea</taxon>
        <taxon>Psychodidae</taxon>
        <taxon>Phlebotomus</taxon>
        <taxon>Phlebotomus</taxon>
    </lineage>
</organism>
<evidence type="ECO:0000256" key="1">
    <source>
        <dbReference type="SAM" id="MobiDB-lite"/>
    </source>
</evidence>
<proteinExistence type="predicted"/>
<protein>
    <submittedName>
        <fullName evidence="2">Uncharacterized protein</fullName>
    </submittedName>
</protein>
<sequence>MISTRLQLCAEIDQSLAGRNTLEGRAIEYRPGGGLDYHNSPLMAEIPTGDYSHIHRSIDQLRSMNERGVLGPLGALTSTDLRASLVHDYKPFNVSDLRTPDRLDYGPAKVIDGRSASGQNGASAPNANADGGSNNNGDPTDMRHPGAGDQQDQKPYSTPSTPPTPLSISDAQMQESKARLGVGPQTLNGPQQIHDCVTLWLSGTGKKMYPRVKRVV</sequence>
<dbReference type="AlphaFoldDB" id="A0A1B0D858"/>
<accession>A0A1B0D858</accession>
<dbReference type="VEuPathDB" id="VectorBase:PPAPM1_000803"/>
<feature type="region of interest" description="Disordered" evidence="1">
    <location>
        <begin position="93"/>
        <end position="168"/>
    </location>
</feature>
<dbReference type="EMBL" id="AJVK01027232">
    <property type="status" value="NOT_ANNOTATED_CDS"/>
    <property type="molecule type" value="Genomic_DNA"/>
</dbReference>